<reference evidence="7 8" key="1">
    <citation type="journal article" date="2013" name="Nature">
        <title>The genomes of four tapeworm species reveal adaptations to parasitism.</title>
        <authorList>
            <person name="Tsai I.J."/>
            <person name="Zarowiecki M."/>
            <person name="Holroyd N."/>
            <person name="Garciarrubio A."/>
            <person name="Sanchez-Flores A."/>
            <person name="Brooks K.L."/>
            <person name="Tracey A."/>
            <person name="Bobes R.J."/>
            <person name="Fragoso G."/>
            <person name="Sciutto E."/>
            <person name="Aslett M."/>
            <person name="Beasley H."/>
            <person name="Bennett H.M."/>
            <person name="Cai J."/>
            <person name="Camicia F."/>
            <person name="Clark R."/>
            <person name="Cucher M."/>
            <person name="De Silva N."/>
            <person name="Day T.A."/>
            <person name="Deplazes P."/>
            <person name="Estrada K."/>
            <person name="Fernandez C."/>
            <person name="Holland P.W."/>
            <person name="Hou J."/>
            <person name="Hu S."/>
            <person name="Huckvale T."/>
            <person name="Hung S.S."/>
            <person name="Kamenetzky L."/>
            <person name="Keane J.A."/>
            <person name="Kiss F."/>
            <person name="Koziol U."/>
            <person name="Lambert O."/>
            <person name="Liu K."/>
            <person name="Luo X."/>
            <person name="Luo Y."/>
            <person name="Macchiaroli N."/>
            <person name="Nichol S."/>
            <person name="Paps J."/>
            <person name="Parkinson J."/>
            <person name="Pouchkina-Stantcheva N."/>
            <person name="Riddiford N."/>
            <person name="Rosenzvit M."/>
            <person name="Salinas G."/>
            <person name="Wasmuth J.D."/>
            <person name="Zamanian M."/>
            <person name="Zheng Y."/>
            <person name="Cai X."/>
            <person name="Soberon X."/>
            <person name="Olson P.D."/>
            <person name="Laclette J.P."/>
            <person name="Brehm K."/>
            <person name="Berriman M."/>
            <person name="Garciarrubio A."/>
            <person name="Bobes R.J."/>
            <person name="Fragoso G."/>
            <person name="Sanchez-Flores A."/>
            <person name="Estrada K."/>
            <person name="Cevallos M.A."/>
            <person name="Morett E."/>
            <person name="Gonzalez V."/>
            <person name="Portillo T."/>
            <person name="Ochoa-Leyva A."/>
            <person name="Jose M.V."/>
            <person name="Sciutto E."/>
            <person name="Landa A."/>
            <person name="Jimenez L."/>
            <person name="Valdes V."/>
            <person name="Carrero J.C."/>
            <person name="Larralde C."/>
            <person name="Morales-Montor J."/>
            <person name="Limon-Lason J."/>
            <person name="Soberon X."/>
            <person name="Laclette J.P."/>
        </authorList>
    </citation>
    <scope>NUCLEOTIDE SEQUENCE [LARGE SCALE GENOMIC DNA]</scope>
</reference>
<feature type="region of interest" description="Disordered" evidence="4">
    <location>
        <begin position="401"/>
        <end position="436"/>
    </location>
</feature>
<dbReference type="InterPro" id="IPR016024">
    <property type="entry name" value="ARM-type_fold"/>
</dbReference>
<comment type="subcellular location">
    <subcellularLocation>
        <location evidence="1">Nucleus</location>
    </subcellularLocation>
</comment>
<evidence type="ECO:0000256" key="4">
    <source>
        <dbReference type="SAM" id="MobiDB-lite"/>
    </source>
</evidence>
<feature type="domain" description="Symplekin C-terminal" evidence="6">
    <location>
        <begin position="1188"/>
        <end position="1399"/>
    </location>
</feature>
<dbReference type="Pfam" id="PF11935">
    <property type="entry name" value="SYMPK_PTA1_N"/>
    <property type="match status" value="1"/>
</dbReference>
<feature type="domain" description="Symplekin/Pta1 N-terminal" evidence="5">
    <location>
        <begin position="148"/>
        <end position="389"/>
    </location>
</feature>
<organism evidence="7">
    <name type="scientific">Echinococcus granulosus</name>
    <name type="common">Hydatid tapeworm</name>
    <dbReference type="NCBI Taxonomy" id="6210"/>
    <lineage>
        <taxon>Eukaryota</taxon>
        <taxon>Metazoa</taxon>
        <taxon>Spiralia</taxon>
        <taxon>Lophotrochozoa</taxon>
        <taxon>Platyhelminthes</taxon>
        <taxon>Cestoda</taxon>
        <taxon>Eucestoda</taxon>
        <taxon>Cyclophyllidea</taxon>
        <taxon>Taeniidae</taxon>
        <taxon>Echinococcus</taxon>
        <taxon>Echinococcus granulosus group</taxon>
    </lineage>
</organism>
<dbReference type="Gene3D" id="1.25.10.10">
    <property type="entry name" value="Leucine-rich Repeat Variant"/>
    <property type="match status" value="1"/>
</dbReference>
<protein>
    <submittedName>
        <fullName evidence="7 9">Symplekin</fullName>
    </submittedName>
</protein>
<feature type="region of interest" description="Disordered" evidence="4">
    <location>
        <begin position="1438"/>
        <end position="1536"/>
    </location>
</feature>
<keyword evidence="2" id="KW-0507">mRNA processing</keyword>
<dbReference type="Pfam" id="PF12295">
    <property type="entry name" value="Symplekin_C"/>
    <property type="match status" value="1"/>
</dbReference>
<feature type="compositionally biased region" description="Low complexity" evidence="4">
    <location>
        <begin position="1440"/>
        <end position="1452"/>
    </location>
</feature>
<dbReference type="GO" id="GO:0005847">
    <property type="term" value="C:mRNA cleavage and polyadenylation specificity factor complex"/>
    <property type="evidence" value="ECO:0007669"/>
    <property type="project" value="TreeGrafter"/>
</dbReference>
<feature type="compositionally biased region" description="Acidic residues" evidence="4">
    <location>
        <begin position="793"/>
        <end position="809"/>
    </location>
</feature>
<evidence type="ECO:0000256" key="3">
    <source>
        <dbReference type="ARBA" id="ARBA00023242"/>
    </source>
</evidence>
<dbReference type="SUPFAM" id="SSF48371">
    <property type="entry name" value="ARM repeat"/>
    <property type="match status" value="2"/>
</dbReference>
<dbReference type="OrthoDB" id="331600at2759"/>
<feature type="region of interest" description="Disordered" evidence="4">
    <location>
        <begin position="1130"/>
        <end position="1157"/>
    </location>
</feature>
<dbReference type="EMBL" id="LK028594">
    <property type="protein sequence ID" value="CDS23762.1"/>
    <property type="molecule type" value="Genomic_DNA"/>
</dbReference>
<dbReference type="PANTHER" id="PTHR15245:SF20">
    <property type="entry name" value="SYMPLEKIN"/>
    <property type="match status" value="1"/>
</dbReference>
<reference evidence="7" key="2">
    <citation type="submission" date="2014-06" db="EMBL/GenBank/DDBJ databases">
        <authorList>
            <person name="Aslett M."/>
        </authorList>
    </citation>
    <scope>NUCLEOTIDE SEQUENCE</scope>
</reference>
<reference evidence="9" key="3">
    <citation type="submission" date="2020-10" db="UniProtKB">
        <authorList>
            <consortium name="WormBaseParasite"/>
        </authorList>
    </citation>
    <scope>IDENTIFICATION</scope>
</reference>
<evidence type="ECO:0000259" key="6">
    <source>
        <dbReference type="Pfam" id="PF12295"/>
    </source>
</evidence>
<dbReference type="Proteomes" id="UP000492820">
    <property type="component" value="Unassembled WGS sequence"/>
</dbReference>
<evidence type="ECO:0000256" key="2">
    <source>
        <dbReference type="ARBA" id="ARBA00022664"/>
    </source>
</evidence>
<evidence type="ECO:0000256" key="1">
    <source>
        <dbReference type="ARBA" id="ARBA00004123"/>
    </source>
</evidence>
<feature type="compositionally biased region" description="Gly residues" evidence="4">
    <location>
        <begin position="565"/>
        <end position="575"/>
    </location>
</feature>
<dbReference type="PANTHER" id="PTHR15245">
    <property type="entry name" value="SYMPLEKIN-RELATED"/>
    <property type="match status" value="1"/>
</dbReference>
<accession>A0A068X1G0</accession>
<dbReference type="InterPro" id="IPR032460">
    <property type="entry name" value="Symplekin/Pta1_N"/>
</dbReference>
<dbReference type="GO" id="GO:0006397">
    <property type="term" value="P:mRNA processing"/>
    <property type="evidence" value="ECO:0007669"/>
    <property type="project" value="UniProtKB-KW"/>
</dbReference>
<dbReference type="WBParaSite" id="EgrG_000410000">
    <property type="protein sequence ID" value="EgrG_000410000"/>
    <property type="gene ID" value="EgrG_000410000"/>
</dbReference>
<gene>
    <name evidence="9" type="primary">EGR_07431</name>
    <name evidence="7" type="ORF">EgrG_000410000</name>
</gene>
<name>A0A068X1G0_ECHGR</name>
<keyword evidence="3" id="KW-0539">Nucleus</keyword>
<dbReference type="InterPro" id="IPR022075">
    <property type="entry name" value="Symplekin_C"/>
</dbReference>
<evidence type="ECO:0000313" key="9">
    <source>
        <dbReference type="WBParaSite" id="EgrG_000410000"/>
    </source>
</evidence>
<dbReference type="InterPro" id="IPR021850">
    <property type="entry name" value="Symplekin/Pta1"/>
</dbReference>
<feature type="region of interest" description="Disordered" evidence="4">
    <location>
        <begin position="790"/>
        <end position="809"/>
    </location>
</feature>
<proteinExistence type="predicted"/>
<evidence type="ECO:0000259" key="5">
    <source>
        <dbReference type="Pfam" id="PF11935"/>
    </source>
</evidence>
<feature type="compositionally biased region" description="Pro residues" evidence="4">
    <location>
        <begin position="1134"/>
        <end position="1143"/>
    </location>
</feature>
<evidence type="ECO:0000313" key="7">
    <source>
        <dbReference type="EMBL" id="CDS23762.1"/>
    </source>
</evidence>
<feature type="region of interest" description="Disordered" evidence="4">
    <location>
        <begin position="560"/>
        <end position="600"/>
    </location>
</feature>
<sequence>MACSQFDRVAGILRRATYTNDTREKIECLHQVKELIINYDRSLLDSFFEEVVAFQHYQNNELRRFVIKFIEEACIADGSLIVKSIACLSHLFNLSLHSDPPFSGIIRTIIGTMKMIYSRSLTRAVKCGVIESGAMTGGGIKSGSLADTSLETFRAVVVFKDEIIRLLLPSSVPVMPGSAVTPPPPSILTRLCANLNDAARVDIIKFIEAVIIQQSRRTPNSETLSHPTELTLDQIPDLPNSLLKSIVNASTASSSVNPLPGICLVRPRRLSDEAERLLSGLTMLPLKQGDDNALRSIVTSIVFDALIDTVVSIARQRPQFYNEAVQSFETIHVNLPPHFTQAQVNSARRKLKAALLCLLQHSATNTGYQSRVIILLTDLGATQQEISGVLPIRLTSHSATASSANKRGHIDSLSRGQSNLGNEEEDDEEEERKTVRVAKRPRIDSGSSTIAASTFVVSSNKEAIPSIEDITTCLVPKLTTANVADLVLLSMVTLPSRMPAAFDATYTPIAAAGTATQVRHLARLLAAQLVVWVTDAAGEEGVNRENCALLSQLMADNVTEKGEDSGGGGVGSCGGGDDDESVSRKAVPRSAKRNSERIDEDDEAAFMKEHAARMHTTIKPMNISVVRGAVSAGESTPSVPMTFNPSLPQASLPSSTGAVQTRPFSLDAVVAPLPAQLRQSMARDAFSRILAFECASHSRTAAEESTRAVSVHSDLTPREAARVKLLCRLPPIRRLSSSYLYPLLITHAMENPKEGFELLANLLMHEYTAFRGFRLSGAFENALTSTKIKAEDGEGGYSDEEDADDEEDGADEARRLLLESQRQLMALRAREGVEVVGETQEIQVGCDLADEEEKGDCDLRTMAATTTATSVSIASAGDGMLQDFGSLAIYDALFTEILTRFVDSGVKSPYFGRLLLEAPLLTANAIRVLKRYCTLPDHATFGFQVLRSLIELRPTQRREELLDLLLGFCAFEESTVRRAALKATSQLADSHPRWEKLVEDRAIERLKHILQPQPTAEMFLGLLTKPPLLTSQWTDETCQLCAHLFLGLMPRNPGKLLLTLAEIYVAASDSVRRCLLRLMDTSASLHTRICEIGLHSPHLLHLLDNCPSGAETLVTRMIHILTDPRTAFAHASVAPPPSPPPSAGPVTKASTQPASPHAYAPASLNIPIMPPPALVERVRRLYRERIRDVRCLIPVIVGLTKQEVIAVLPQLVQLNEKVVKEVISRLLHASVATQPAPDPRAAEIASKVVSKEAAVVGPVTPEELLVAIHLLEFVKDPNAIPEQPSKKPYVEIRVILQACLHCFAERALYTQERLSAAIGQLLDRPVVPTLFLRTVMQALALYPRLTGYVINVLFRLIQKQVWKSEVLWDGFIRCCVKTQPQSYQVLLQLPPQQLQSVFTREPNLRTQVRRYVDNFSSAQRTHISRGVFEMLEREVSPLQSSSSEAAPVAAAATMTTREGQQEVGAETKADDVASSGSATPLRDEVLQAKTPSPVAAEGAVEGKELAQSAKQGEAEERQFEDELVAKPSCTTETGEH</sequence>
<dbReference type="InterPro" id="IPR011989">
    <property type="entry name" value="ARM-like"/>
</dbReference>
<evidence type="ECO:0000313" key="8">
    <source>
        <dbReference type="Proteomes" id="UP000492820"/>
    </source>
</evidence>